<comment type="caution">
    <text evidence="1">The sequence shown here is derived from an EMBL/GenBank/DDBJ whole genome shotgun (WGS) entry which is preliminary data.</text>
</comment>
<gene>
    <name evidence="1" type="ORF">IMSHALPRED_002457</name>
</gene>
<protein>
    <submittedName>
        <fullName evidence="1">Uncharacterized protein</fullName>
    </submittedName>
</protein>
<dbReference type="OrthoDB" id="3363286at2759"/>
<reference evidence="1" key="1">
    <citation type="submission" date="2021-03" db="EMBL/GenBank/DDBJ databases">
        <authorList>
            <person name="Tagirdzhanova G."/>
        </authorList>
    </citation>
    <scope>NUCLEOTIDE SEQUENCE</scope>
</reference>
<dbReference type="EMBL" id="CAJPDT010000142">
    <property type="protein sequence ID" value="CAF9941165.1"/>
    <property type="molecule type" value="Genomic_DNA"/>
</dbReference>
<proteinExistence type="predicted"/>
<dbReference type="Proteomes" id="UP000664534">
    <property type="component" value="Unassembled WGS sequence"/>
</dbReference>
<keyword evidence="2" id="KW-1185">Reference proteome</keyword>
<dbReference type="AlphaFoldDB" id="A0A8H3PIP5"/>
<evidence type="ECO:0000313" key="2">
    <source>
        <dbReference type="Proteomes" id="UP000664534"/>
    </source>
</evidence>
<organism evidence="1 2">
    <name type="scientific">Imshaugia aleurites</name>
    <dbReference type="NCBI Taxonomy" id="172621"/>
    <lineage>
        <taxon>Eukaryota</taxon>
        <taxon>Fungi</taxon>
        <taxon>Dikarya</taxon>
        <taxon>Ascomycota</taxon>
        <taxon>Pezizomycotina</taxon>
        <taxon>Lecanoromycetes</taxon>
        <taxon>OSLEUM clade</taxon>
        <taxon>Lecanoromycetidae</taxon>
        <taxon>Lecanorales</taxon>
        <taxon>Lecanorineae</taxon>
        <taxon>Parmeliaceae</taxon>
        <taxon>Imshaugia</taxon>
    </lineage>
</organism>
<evidence type="ECO:0000313" key="1">
    <source>
        <dbReference type="EMBL" id="CAF9941165.1"/>
    </source>
</evidence>
<accession>A0A8H3PIP5</accession>
<name>A0A8H3PIP5_9LECA</name>
<sequence length="371" mass="41054">MSNAQLLEIINQDIEDATNTATAQTDSDGHDSQESCILSHEASLSATRAPRLPQSPLTDPGLVAARTRHKAVKRLPSGDRSPFQLKLQKNPYANALATPPRLCVLTGLRLPSYFQIPFGIATHPRTGAPWHLPNLSTEAVCNPGNEKLPNGNPHGTSASSMEPNVSNQLKSPIRTLSSTHFLASRQVLAHISGLTPPHYKRLMPYRWRQDPSVKLPEIIWREDMDIFVLDILRRNLSKTLLYLASRSAAYIAPCQNNGSINKHGQVAAVLWLKNDTEISNKDEALTSDATAFDDGESGPPPYAMHHYKTHYIPYYNLAALLGPTYLSALKESQPDHYGEQLAVLKLKRTTVKVQLELWKLLGYIAQDGTYG</sequence>